<dbReference type="PANTHER" id="PTHR37694">
    <property type="entry name" value="SLR8022 PROTEIN"/>
    <property type="match status" value="1"/>
</dbReference>
<feature type="domain" description="Cupin type-2" evidence="1">
    <location>
        <begin position="35"/>
        <end position="93"/>
    </location>
</feature>
<keyword evidence="3" id="KW-1185">Reference proteome</keyword>
<evidence type="ECO:0000313" key="2">
    <source>
        <dbReference type="EMBL" id="MBW2936932.1"/>
    </source>
</evidence>
<dbReference type="Proteomes" id="UP001138686">
    <property type="component" value="Unassembled WGS sequence"/>
</dbReference>
<dbReference type="RefSeq" id="WP_219050889.1">
    <property type="nucleotide sequence ID" value="NZ_JAHWDP010000001.1"/>
</dbReference>
<sequence length="100" mass="11717">MSDFYKIDTTISNTKFEGLSIQKLWKQEHAEILYISLEKGSIFPKHDAPRNAFLQMLEGQIVFYIAEKEYMIKENESFQFPAKELHSVAAIQNSKFLIIR</sequence>
<dbReference type="PANTHER" id="PTHR37694:SF1">
    <property type="entry name" value="SLR8022 PROTEIN"/>
    <property type="match status" value="1"/>
</dbReference>
<protein>
    <submittedName>
        <fullName evidence="2">AraC family ligand binding domain-containing protein</fullName>
    </submittedName>
</protein>
<dbReference type="AlphaFoldDB" id="A0A9X1JXW1"/>
<reference evidence="2" key="1">
    <citation type="submission" date="2021-07" db="EMBL/GenBank/DDBJ databases">
        <title>Aureisphaera sp. CAU 1614 isolated from sea sediment.</title>
        <authorList>
            <person name="Kim W."/>
        </authorList>
    </citation>
    <scope>NUCLEOTIDE SEQUENCE</scope>
    <source>
        <strain evidence="2">CAU 1614</strain>
    </source>
</reference>
<dbReference type="EMBL" id="JAHWDP010000001">
    <property type="protein sequence ID" value="MBW2936932.1"/>
    <property type="molecule type" value="Genomic_DNA"/>
</dbReference>
<organism evidence="2 3">
    <name type="scientific">Halomarinibacterium sedimenti</name>
    <dbReference type="NCBI Taxonomy" id="2857106"/>
    <lineage>
        <taxon>Bacteria</taxon>
        <taxon>Pseudomonadati</taxon>
        <taxon>Bacteroidota</taxon>
        <taxon>Flavobacteriia</taxon>
        <taxon>Flavobacteriales</taxon>
        <taxon>Flavobacteriaceae</taxon>
        <taxon>Halomarinibacterium</taxon>
    </lineage>
</organism>
<proteinExistence type="predicted"/>
<name>A0A9X1JXW1_9FLAO</name>
<comment type="caution">
    <text evidence="2">The sequence shown here is derived from an EMBL/GenBank/DDBJ whole genome shotgun (WGS) entry which is preliminary data.</text>
</comment>
<gene>
    <name evidence="2" type="ORF">KXJ69_02375</name>
</gene>
<dbReference type="Pfam" id="PF07883">
    <property type="entry name" value="Cupin_2"/>
    <property type="match status" value="1"/>
</dbReference>
<accession>A0A9X1JXW1</accession>
<dbReference type="InterPro" id="IPR013096">
    <property type="entry name" value="Cupin_2"/>
</dbReference>
<evidence type="ECO:0000313" key="3">
    <source>
        <dbReference type="Proteomes" id="UP001138686"/>
    </source>
</evidence>
<evidence type="ECO:0000259" key="1">
    <source>
        <dbReference type="Pfam" id="PF07883"/>
    </source>
</evidence>